<dbReference type="PANTHER" id="PTHR36699:SF1">
    <property type="entry name" value="L,D-TRANSPEPTIDASE YAFK-RELATED"/>
    <property type="match status" value="1"/>
</dbReference>
<evidence type="ECO:0000256" key="2">
    <source>
        <dbReference type="ARBA" id="ARBA00005992"/>
    </source>
</evidence>
<dbReference type="AlphaFoldDB" id="A0A508X4W0"/>
<dbReference type="PANTHER" id="PTHR36699">
    <property type="entry name" value="LD-TRANSPEPTIDASE"/>
    <property type="match status" value="1"/>
</dbReference>
<dbReference type="SUPFAM" id="SSF141523">
    <property type="entry name" value="L,D-transpeptidase catalytic domain-like"/>
    <property type="match status" value="1"/>
</dbReference>
<evidence type="ECO:0000256" key="7">
    <source>
        <dbReference type="PROSITE-ProRule" id="PRU01373"/>
    </source>
</evidence>
<feature type="active site" description="Nucleophile" evidence="7">
    <location>
        <position position="155"/>
    </location>
</feature>
<evidence type="ECO:0000256" key="6">
    <source>
        <dbReference type="ARBA" id="ARBA00023316"/>
    </source>
</evidence>
<dbReference type="PROSITE" id="PS52029">
    <property type="entry name" value="LD_TPASE"/>
    <property type="match status" value="1"/>
</dbReference>
<dbReference type="Proteomes" id="UP000507954">
    <property type="component" value="Unassembled WGS sequence"/>
</dbReference>
<dbReference type="CDD" id="cd16913">
    <property type="entry name" value="YkuD_like"/>
    <property type="match status" value="1"/>
</dbReference>
<keyword evidence="5 7" id="KW-0573">Peptidoglycan synthesis</keyword>
<feature type="active site" description="Proton donor/acceptor" evidence="7">
    <location>
        <position position="133"/>
    </location>
</feature>
<evidence type="ECO:0000256" key="5">
    <source>
        <dbReference type="ARBA" id="ARBA00022984"/>
    </source>
</evidence>
<evidence type="ECO:0000256" key="4">
    <source>
        <dbReference type="ARBA" id="ARBA00022960"/>
    </source>
</evidence>
<evidence type="ECO:0000313" key="9">
    <source>
        <dbReference type="EMBL" id="PLU01501.1"/>
    </source>
</evidence>
<reference evidence="9 11" key="2">
    <citation type="journal article" date="2018" name="FEMS Microbiol. Ecol.">
        <title>Co-invading symbiotic mutualists of Medicago polymorpha retain high ancestral diversity and contain diverse accessory genomes.</title>
        <authorList>
            <person name="Porter S.S."/>
            <person name="Faber-Hammond J.J."/>
            <person name="Friesen M.L."/>
        </authorList>
    </citation>
    <scope>NUCLEOTIDE SEQUENCE [LARGE SCALE GENOMIC DNA]</scope>
    <source>
        <strain evidence="9 11">Str16</strain>
    </source>
</reference>
<dbReference type="GO" id="GO:0008360">
    <property type="term" value="P:regulation of cell shape"/>
    <property type="evidence" value="ECO:0007669"/>
    <property type="project" value="UniProtKB-UniRule"/>
</dbReference>
<dbReference type="InterPro" id="IPR005490">
    <property type="entry name" value="LD_TPept_cat_dom"/>
</dbReference>
<dbReference type="GO" id="GO:0016740">
    <property type="term" value="F:transferase activity"/>
    <property type="evidence" value="ECO:0007669"/>
    <property type="project" value="UniProtKB-KW"/>
</dbReference>
<comment type="similarity">
    <text evidence="2">Belongs to the YkuD family.</text>
</comment>
<keyword evidence="4 7" id="KW-0133">Cell shape</keyword>
<keyword evidence="3" id="KW-0808">Transferase</keyword>
<comment type="pathway">
    <text evidence="1 7">Cell wall biogenesis; peptidoglycan biosynthesis.</text>
</comment>
<dbReference type="GeneID" id="61609798"/>
<dbReference type="GO" id="GO:0004180">
    <property type="term" value="F:carboxypeptidase activity"/>
    <property type="evidence" value="ECO:0007669"/>
    <property type="project" value="UniProtKB-ARBA"/>
</dbReference>
<protein>
    <recommendedName>
        <fullName evidence="8">L,D-TPase catalytic domain-containing protein</fullName>
    </recommendedName>
</protein>
<dbReference type="Gene3D" id="2.40.440.10">
    <property type="entry name" value="L,D-transpeptidase catalytic domain-like"/>
    <property type="match status" value="1"/>
</dbReference>
<feature type="domain" description="L,D-TPase catalytic" evidence="8">
    <location>
        <begin position="43"/>
        <end position="179"/>
    </location>
</feature>
<evidence type="ECO:0000256" key="1">
    <source>
        <dbReference type="ARBA" id="ARBA00004752"/>
    </source>
</evidence>
<dbReference type="InterPro" id="IPR038063">
    <property type="entry name" value="Transpep_catalytic_dom"/>
</dbReference>
<name>A0A508X4W0_9HYPH</name>
<dbReference type="Pfam" id="PF03734">
    <property type="entry name" value="YkuD"/>
    <property type="match status" value="1"/>
</dbReference>
<organism evidence="10">
    <name type="scientific">Sinorhizobium medicae</name>
    <dbReference type="NCBI Taxonomy" id="110321"/>
    <lineage>
        <taxon>Bacteria</taxon>
        <taxon>Pseudomonadati</taxon>
        <taxon>Pseudomonadota</taxon>
        <taxon>Alphaproteobacteria</taxon>
        <taxon>Hyphomicrobiales</taxon>
        <taxon>Rhizobiaceae</taxon>
        <taxon>Sinorhizobium/Ensifer group</taxon>
        <taxon>Sinorhizobium</taxon>
    </lineage>
</organism>
<gene>
    <name evidence="9" type="ORF">BMJ33_19100</name>
    <name evidence="10" type="ORF">EMEDMD4_70127</name>
</gene>
<reference evidence="9" key="1">
    <citation type="submission" date="2017-04" db="EMBL/GenBank/DDBJ databases">
        <authorList>
            <person name="Porter S."/>
            <person name="Friesen M.L."/>
            <person name="Faber-Hammond J."/>
        </authorList>
    </citation>
    <scope>NUCLEOTIDE SEQUENCE</scope>
    <source>
        <strain evidence="9">Str16</strain>
    </source>
</reference>
<dbReference type="EMBL" id="NBUC01000093">
    <property type="protein sequence ID" value="PLU01501.1"/>
    <property type="molecule type" value="Genomic_DNA"/>
</dbReference>
<evidence type="ECO:0000256" key="3">
    <source>
        <dbReference type="ARBA" id="ARBA00022679"/>
    </source>
</evidence>
<keyword evidence="11" id="KW-1185">Reference proteome</keyword>
<dbReference type="EMBL" id="CABFNB010000139">
    <property type="protein sequence ID" value="VTZ64824.1"/>
    <property type="molecule type" value="Genomic_DNA"/>
</dbReference>
<dbReference type="GO" id="GO:0009252">
    <property type="term" value="P:peptidoglycan biosynthetic process"/>
    <property type="evidence" value="ECO:0007669"/>
    <property type="project" value="UniProtKB-UniPathway"/>
</dbReference>
<dbReference type="OMA" id="YRAMHIS"/>
<proteinExistence type="inferred from homology"/>
<dbReference type="GO" id="GO:0071555">
    <property type="term" value="P:cell wall organization"/>
    <property type="evidence" value="ECO:0007669"/>
    <property type="project" value="UniProtKB-UniRule"/>
</dbReference>
<evidence type="ECO:0000313" key="11">
    <source>
        <dbReference type="Proteomes" id="UP001190825"/>
    </source>
</evidence>
<dbReference type="UniPathway" id="UPA00219"/>
<dbReference type="Proteomes" id="UP001190825">
    <property type="component" value="Unassembled WGS sequence"/>
</dbReference>
<dbReference type="RefSeq" id="WP_011974726.1">
    <property type="nucleotide sequence ID" value="NZ_ATYC01000022.1"/>
</dbReference>
<evidence type="ECO:0000313" key="10">
    <source>
        <dbReference type="EMBL" id="VTZ64824.1"/>
    </source>
</evidence>
<keyword evidence="6 7" id="KW-0961">Cell wall biogenesis/degradation</keyword>
<reference evidence="10" key="3">
    <citation type="submission" date="2019-06" db="EMBL/GenBank/DDBJ databases">
        <authorList>
            <person name="Le Quere A."/>
            <person name="Colella S."/>
        </authorList>
    </citation>
    <scope>NUCLEOTIDE SEQUENCE</scope>
    <source>
        <strain evidence="10">EmedicaeMD41</strain>
    </source>
</reference>
<sequence>MRPPRFLWGCWFWMRIVKIAWMMTLFAATVAFPLSALAAETADKVIVFKERRVLQLFQGEKLLREYPVVLGGNPVGPKRREGDQKTPEGSYVLDWRNPGSSFYKSIHISYPAPKDLEEAAARYVEPGGMIMIHGQPNYLGWLAFLTQMFDWTNGCIAVTNAEMDEIWDMVPNNTPIVINP</sequence>
<accession>A0A508X4W0</accession>
<evidence type="ECO:0000259" key="8">
    <source>
        <dbReference type="PROSITE" id="PS52029"/>
    </source>
</evidence>